<keyword evidence="1" id="KW-0472">Membrane</keyword>
<keyword evidence="3" id="KW-1185">Reference proteome</keyword>
<dbReference type="AlphaFoldDB" id="A0A2J6PSS3"/>
<proteinExistence type="predicted"/>
<gene>
    <name evidence="2" type="ORF">NA56DRAFT_707957</name>
</gene>
<feature type="transmembrane region" description="Helical" evidence="1">
    <location>
        <begin position="97"/>
        <end position="117"/>
    </location>
</feature>
<dbReference type="OrthoDB" id="10514090at2759"/>
<evidence type="ECO:0000313" key="2">
    <source>
        <dbReference type="EMBL" id="PMD17083.1"/>
    </source>
</evidence>
<organism evidence="2 3">
    <name type="scientific">Hyaloscypha hepaticicola</name>
    <dbReference type="NCBI Taxonomy" id="2082293"/>
    <lineage>
        <taxon>Eukaryota</taxon>
        <taxon>Fungi</taxon>
        <taxon>Dikarya</taxon>
        <taxon>Ascomycota</taxon>
        <taxon>Pezizomycotina</taxon>
        <taxon>Leotiomycetes</taxon>
        <taxon>Helotiales</taxon>
        <taxon>Hyaloscyphaceae</taxon>
        <taxon>Hyaloscypha</taxon>
    </lineage>
</organism>
<keyword evidence="1" id="KW-0812">Transmembrane</keyword>
<keyword evidence="1" id="KW-1133">Transmembrane helix</keyword>
<sequence>MQNKWVLYQKNEVSDKIALRKNAEATVKARRVWDESYVATVSRVSHICSSENSTEEEIMEAIIAVRKMTLLYPEVAESSRNIVECLKDKKKSTNTKIGAMVIVGGAAAIFAAAFFFGPASLAGASGSAPAVDGSAGAAVSTGAAVTLGVKLPLEVQQKRQDVVKGMTKLSFYLAAAWMENIWKMKFAGISNREREGYLRSLGVDPLYFGVKEYRMALFRDSLQEFKVTHTELIKTFKGLYDDLGVSTEVEYREPTSPSA</sequence>
<accession>A0A2J6PSS3</accession>
<protein>
    <submittedName>
        <fullName evidence="2">Uncharacterized protein</fullName>
    </submittedName>
</protein>
<evidence type="ECO:0000313" key="3">
    <source>
        <dbReference type="Proteomes" id="UP000235672"/>
    </source>
</evidence>
<dbReference type="EMBL" id="KZ613501">
    <property type="protein sequence ID" value="PMD17083.1"/>
    <property type="molecule type" value="Genomic_DNA"/>
</dbReference>
<evidence type="ECO:0000256" key="1">
    <source>
        <dbReference type="SAM" id="Phobius"/>
    </source>
</evidence>
<name>A0A2J6PSS3_9HELO</name>
<reference evidence="2 3" key="1">
    <citation type="submission" date="2016-05" db="EMBL/GenBank/DDBJ databases">
        <title>A degradative enzymes factory behind the ericoid mycorrhizal symbiosis.</title>
        <authorList>
            <consortium name="DOE Joint Genome Institute"/>
            <person name="Martino E."/>
            <person name="Morin E."/>
            <person name="Grelet G."/>
            <person name="Kuo A."/>
            <person name="Kohler A."/>
            <person name="Daghino S."/>
            <person name="Barry K."/>
            <person name="Choi C."/>
            <person name="Cichocki N."/>
            <person name="Clum A."/>
            <person name="Copeland A."/>
            <person name="Hainaut M."/>
            <person name="Haridas S."/>
            <person name="Labutti K."/>
            <person name="Lindquist E."/>
            <person name="Lipzen A."/>
            <person name="Khouja H.-R."/>
            <person name="Murat C."/>
            <person name="Ohm R."/>
            <person name="Olson A."/>
            <person name="Spatafora J."/>
            <person name="Veneault-Fourrey C."/>
            <person name="Henrissat B."/>
            <person name="Grigoriev I."/>
            <person name="Martin F."/>
            <person name="Perotto S."/>
        </authorList>
    </citation>
    <scope>NUCLEOTIDE SEQUENCE [LARGE SCALE GENOMIC DNA]</scope>
    <source>
        <strain evidence="2 3">UAMH 7357</strain>
    </source>
</reference>
<dbReference type="Proteomes" id="UP000235672">
    <property type="component" value="Unassembled WGS sequence"/>
</dbReference>